<keyword evidence="3" id="KW-1185">Reference proteome</keyword>
<accession>A0ABV7UPE0</accession>
<dbReference type="InterPro" id="IPR042252">
    <property type="entry name" value="MtfA_N"/>
</dbReference>
<dbReference type="Gene3D" id="1.10.472.150">
    <property type="entry name" value="Glucose-regulated metallo-peptidase M90, N-terminal domain"/>
    <property type="match status" value="1"/>
</dbReference>
<dbReference type="Pfam" id="PF06167">
    <property type="entry name" value="Peptidase_M90"/>
    <property type="match status" value="1"/>
</dbReference>
<evidence type="ECO:0000313" key="3">
    <source>
        <dbReference type="Proteomes" id="UP001595724"/>
    </source>
</evidence>
<dbReference type="Proteomes" id="UP001595724">
    <property type="component" value="Unassembled WGS sequence"/>
</dbReference>
<dbReference type="InterPro" id="IPR024079">
    <property type="entry name" value="MetalloPept_cat_dom_sf"/>
</dbReference>
<dbReference type="Gene3D" id="3.40.390.10">
    <property type="entry name" value="Collagenase (Catalytic Domain)"/>
    <property type="match status" value="1"/>
</dbReference>
<gene>
    <name evidence="2" type="ORF">ACFOM9_00365</name>
</gene>
<evidence type="ECO:0000256" key="1">
    <source>
        <dbReference type="SAM" id="MobiDB-lite"/>
    </source>
</evidence>
<dbReference type="PANTHER" id="PTHR30164">
    <property type="entry name" value="MTFA PEPTIDASE"/>
    <property type="match status" value="1"/>
</dbReference>
<dbReference type="InterPro" id="IPR010384">
    <property type="entry name" value="MtfA_fam"/>
</dbReference>
<name>A0ABV7UPE0_9GAMM</name>
<proteinExistence type="predicted"/>
<dbReference type="CDD" id="cd20169">
    <property type="entry name" value="Peptidase_M90_mtfA"/>
    <property type="match status" value="1"/>
</dbReference>
<reference evidence="3" key="1">
    <citation type="journal article" date="2019" name="Int. J. Syst. Evol. Microbiol.">
        <title>The Global Catalogue of Microorganisms (GCM) 10K type strain sequencing project: providing services to taxonomists for standard genome sequencing and annotation.</title>
        <authorList>
            <consortium name="The Broad Institute Genomics Platform"/>
            <consortium name="The Broad Institute Genome Sequencing Center for Infectious Disease"/>
            <person name="Wu L."/>
            <person name="Ma J."/>
        </authorList>
    </citation>
    <scope>NUCLEOTIDE SEQUENCE [LARGE SCALE GENOMIC DNA]</scope>
    <source>
        <strain evidence="3">KCTC 42211</strain>
    </source>
</reference>
<sequence length="270" mass="29908">MRALIRRLFAGEPPSPPDPALWAAVRARVRWVAALGPERDARLQALAARFLRDKTITPIGELELDDAARLTLAAVCCLPLLEFGEQGLRGWSQLIVYPDAFRVNRSHVDFAGVLHEWEDELIGEAWDSGPLILSWADVQADLDEPDAGFCVAVHEMAHKLDALDGALDGTPPLPRPWQREWARDFQAAFDGFVAQVDRGRRTAIDAYAAEAPEEFFAVCSEYHFTDPATLRRAMPKVAGHLERFYGEAPGRAQQAPGEATASQPEPDYLL</sequence>
<feature type="region of interest" description="Disordered" evidence="1">
    <location>
        <begin position="248"/>
        <end position="270"/>
    </location>
</feature>
<evidence type="ECO:0000313" key="2">
    <source>
        <dbReference type="EMBL" id="MFC3658531.1"/>
    </source>
</evidence>
<comment type="caution">
    <text evidence="2">The sequence shown here is derived from an EMBL/GenBank/DDBJ whole genome shotgun (WGS) entry which is preliminary data.</text>
</comment>
<organism evidence="2 3">
    <name type="scientific">Luteimonas notoginsengisoli</name>
    <dbReference type="NCBI Taxonomy" id="1578200"/>
    <lineage>
        <taxon>Bacteria</taxon>
        <taxon>Pseudomonadati</taxon>
        <taxon>Pseudomonadota</taxon>
        <taxon>Gammaproteobacteria</taxon>
        <taxon>Lysobacterales</taxon>
        <taxon>Lysobacteraceae</taxon>
        <taxon>Luteimonas</taxon>
    </lineage>
</organism>
<dbReference type="PANTHER" id="PTHR30164:SF2">
    <property type="entry name" value="PROTEIN MTFA"/>
    <property type="match status" value="1"/>
</dbReference>
<protein>
    <submittedName>
        <fullName evidence="2">Zinc-dependent peptidase</fullName>
    </submittedName>
</protein>
<dbReference type="RefSeq" id="WP_386705230.1">
    <property type="nucleotide sequence ID" value="NZ_JBHRYF010000001.1"/>
</dbReference>
<dbReference type="SUPFAM" id="SSF55486">
    <property type="entry name" value="Metalloproteases ('zincins'), catalytic domain"/>
    <property type="match status" value="1"/>
</dbReference>
<dbReference type="EMBL" id="JBHRYF010000001">
    <property type="protein sequence ID" value="MFC3658531.1"/>
    <property type="molecule type" value="Genomic_DNA"/>
</dbReference>